<reference evidence="1" key="2">
    <citation type="journal article" date="2022" name="New Phytol.">
        <title>Evolutionary transition to the ectomycorrhizal habit in the genomes of a hyperdiverse lineage of mushroom-forming fungi.</title>
        <authorList>
            <person name="Looney B."/>
            <person name="Miyauchi S."/>
            <person name="Morin E."/>
            <person name="Drula E."/>
            <person name="Courty P.E."/>
            <person name="Kohler A."/>
            <person name="Kuo A."/>
            <person name="LaButti K."/>
            <person name="Pangilinan J."/>
            <person name="Lipzen A."/>
            <person name="Riley R."/>
            <person name="Andreopoulos W."/>
            <person name="He G."/>
            <person name="Johnson J."/>
            <person name="Nolan M."/>
            <person name="Tritt A."/>
            <person name="Barry K.W."/>
            <person name="Grigoriev I.V."/>
            <person name="Nagy L.G."/>
            <person name="Hibbett D."/>
            <person name="Henrissat B."/>
            <person name="Matheny P.B."/>
            <person name="Labbe J."/>
            <person name="Martin F.M."/>
        </authorList>
    </citation>
    <scope>NUCLEOTIDE SEQUENCE</scope>
    <source>
        <strain evidence="1">FP105234-sp</strain>
    </source>
</reference>
<evidence type="ECO:0000313" key="1">
    <source>
        <dbReference type="EMBL" id="KAI0042985.1"/>
    </source>
</evidence>
<proteinExistence type="predicted"/>
<gene>
    <name evidence="1" type="ORF">FA95DRAFT_503959</name>
</gene>
<sequence>MARVACDDFWRDVSSTRLSQLGGVGIYPTVTTRSRTIITNKEEHLQSTLAALRDQRDGEVDAIRLAKEAVEDHYWKKERAIITAIASLRSQSNELAPVSRLPPEILTLVFTSLSDTNTPRFPRQPYRYEPRKASWIVVTHVCRRWRQTALEQRSLWARIQIPMGKTWARAFLERAGPLPLSIAQHQSSSKPWIADLVKKNLPRVKELKLCIVHAHPSAVHALQISAPMLESLDVQFADSDVGPVHHDLDTPRLRHFCLVGWHFPWTSPALNDLVTLDLGYPDPYLTRADHLVPLATIISALKNVRKLVQLAVHLVLPERDATPTDLFAELPSLTSLFVTGTMGDIVMFFRHLTFSPNAEVSLKIQNQALYTLEDNVGDGDDISTDEELSSSEDIFSSSSSADGDDSSSSSASPSPSSTPVSASEDGDNNEGAADIVDDDDEKKTRIQTLAKFFETVLSLLRRQDNAPLWQVTKLLIIDHTGRWPPVQVHAWCGDTRRTSPNFSVQFGDSPVHWAQCKISEAAVHTLASERLEDLTINDPSFGLREWAMLEERIPGLKLRTVEVMGGAAVSLLHLLAQRSEHGAEDSGNLPPPSPFLPTLLSLTVRSMSAKMLPFSQRELPQLLAQRAAAGAPIKKVHIDPTCTIRMSTVRALQAACPEMAITGIDAGRWESSGFETEEDDISSDASVSDDD</sequence>
<name>A0ACB8RGE3_9AGAM</name>
<comment type="caution">
    <text evidence="1">The sequence shown here is derived from an EMBL/GenBank/DDBJ whole genome shotgun (WGS) entry which is preliminary data.</text>
</comment>
<protein>
    <submittedName>
        <fullName evidence="1">Uncharacterized protein</fullName>
    </submittedName>
</protein>
<reference evidence="1" key="1">
    <citation type="submission" date="2021-02" db="EMBL/GenBank/DDBJ databases">
        <authorList>
            <consortium name="DOE Joint Genome Institute"/>
            <person name="Ahrendt S."/>
            <person name="Looney B.P."/>
            <person name="Miyauchi S."/>
            <person name="Morin E."/>
            <person name="Drula E."/>
            <person name="Courty P.E."/>
            <person name="Chicoki N."/>
            <person name="Fauchery L."/>
            <person name="Kohler A."/>
            <person name="Kuo A."/>
            <person name="Labutti K."/>
            <person name="Pangilinan J."/>
            <person name="Lipzen A."/>
            <person name="Riley R."/>
            <person name="Andreopoulos W."/>
            <person name="He G."/>
            <person name="Johnson J."/>
            <person name="Barry K.W."/>
            <person name="Grigoriev I.V."/>
            <person name="Nagy L."/>
            <person name="Hibbett D."/>
            <person name="Henrissat B."/>
            <person name="Matheny P.B."/>
            <person name="Labbe J."/>
            <person name="Martin F."/>
        </authorList>
    </citation>
    <scope>NUCLEOTIDE SEQUENCE</scope>
    <source>
        <strain evidence="1">FP105234-sp</strain>
    </source>
</reference>
<keyword evidence="2" id="KW-1185">Reference proteome</keyword>
<evidence type="ECO:0000313" key="2">
    <source>
        <dbReference type="Proteomes" id="UP000814033"/>
    </source>
</evidence>
<dbReference type="Proteomes" id="UP000814033">
    <property type="component" value="Unassembled WGS sequence"/>
</dbReference>
<accession>A0ACB8RGE3</accession>
<dbReference type="EMBL" id="MU276038">
    <property type="protein sequence ID" value="KAI0042985.1"/>
    <property type="molecule type" value="Genomic_DNA"/>
</dbReference>
<organism evidence="1 2">
    <name type="scientific">Auriscalpium vulgare</name>
    <dbReference type="NCBI Taxonomy" id="40419"/>
    <lineage>
        <taxon>Eukaryota</taxon>
        <taxon>Fungi</taxon>
        <taxon>Dikarya</taxon>
        <taxon>Basidiomycota</taxon>
        <taxon>Agaricomycotina</taxon>
        <taxon>Agaricomycetes</taxon>
        <taxon>Russulales</taxon>
        <taxon>Auriscalpiaceae</taxon>
        <taxon>Auriscalpium</taxon>
    </lineage>
</organism>